<organism evidence="1 2">
    <name type="scientific">Pedobacter cryoconitis</name>
    <dbReference type="NCBI Taxonomy" id="188932"/>
    <lineage>
        <taxon>Bacteria</taxon>
        <taxon>Pseudomonadati</taxon>
        <taxon>Bacteroidota</taxon>
        <taxon>Sphingobacteriia</taxon>
        <taxon>Sphingobacteriales</taxon>
        <taxon>Sphingobacteriaceae</taxon>
        <taxon>Pedobacter</taxon>
    </lineage>
</organism>
<accession>A0A7W8YYH3</accession>
<gene>
    <name evidence="1" type="ORF">HDE69_005207</name>
</gene>
<name>A0A7W8YYH3_9SPHI</name>
<evidence type="ECO:0000313" key="2">
    <source>
        <dbReference type="Proteomes" id="UP000537718"/>
    </source>
</evidence>
<comment type="caution">
    <text evidence="1">The sequence shown here is derived from an EMBL/GenBank/DDBJ whole genome shotgun (WGS) entry which is preliminary data.</text>
</comment>
<proteinExistence type="predicted"/>
<dbReference type="SUPFAM" id="SSF52540">
    <property type="entry name" value="P-loop containing nucleoside triphosphate hydrolases"/>
    <property type="match status" value="1"/>
</dbReference>
<dbReference type="AlphaFoldDB" id="A0A7W8YYH3"/>
<sequence length="174" mass="19676">MEKSIIFIGRICSGKSSLSKLVSEATGISKSSFGGYLAKLAPILGLKSDRKSLQDLGQSLIDNDPEKFLIDVLEFSGSPDEIIFEGVRHKIIKEKIEENSKLAISFYIDVQSDVRFKRGVQRGDSNLSREEFLKWDIHIVEMEIENLKQSCSYILDGNESLSKLRDQVLLYLKE</sequence>
<dbReference type="Proteomes" id="UP000537718">
    <property type="component" value="Unassembled WGS sequence"/>
</dbReference>
<dbReference type="EMBL" id="JACHCF010000018">
    <property type="protein sequence ID" value="MBB5624110.1"/>
    <property type="molecule type" value="Genomic_DNA"/>
</dbReference>
<dbReference type="Gene3D" id="3.40.50.300">
    <property type="entry name" value="P-loop containing nucleotide triphosphate hydrolases"/>
    <property type="match status" value="1"/>
</dbReference>
<reference evidence="1 2" key="1">
    <citation type="submission" date="2020-08" db="EMBL/GenBank/DDBJ databases">
        <title>Genomic Encyclopedia of Type Strains, Phase IV (KMG-V): Genome sequencing to study the core and pangenomes of soil and plant-associated prokaryotes.</title>
        <authorList>
            <person name="Whitman W."/>
        </authorList>
    </citation>
    <scope>NUCLEOTIDE SEQUENCE [LARGE SCALE GENOMIC DNA]</scope>
    <source>
        <strain evidence="1 2">MP7CTX6</strain>
    </source>
</reference>
<keyword evidence="1" id="KW-0808">Transferase</keyword>
<evidence type="ECO:0000313" key="1">
    <source>
        <dbReference type="EMBL" id="MBB5624110.1"/>
    </source>
</evidence>
<dbReference type="InterPro" id="IPR027417">
    <property type="entry name" value="P-loop_NTPase"/>
</dbReference>
<dbReference type="RefSeq" id="WP_183870172.1">
    <property type="nucleotide sequence ID" value="NZ_JACHCF010000018.1"/>
</dbReference>
<protein>
    <submittedName>
        <fullName evidence="1">Dephospho-CoA kinase</fullName>
    </submittedName>
</protein>
<keyword evidence="1" id="KW-0418">Kinase</keyword>
<dbReference type="GO" id="GO:0016301">
    <property type="term" value="F:kinase activity"/>
    <property type="evidence" value="ECO:0007669"/>
    <property type="project" value="UniProtKB-KW"/>
</dbReference>